<dbReference type="AlphaFoldDB" id="A0A974DCD0"/>
<feature type="compositionally biased region" description="Polar residues" evidence="1">
    <location>
        <begin position="176"/>
        <end position="191"/>
    </location>
</feature>
<organism evidence="2 3">
    <name type="scientific">Xenopus laevis</name>
    <name type="common">African clawed frog</name>
    <dbReference type="NCBI Taxonomy" id="8355"/>
    <lineage>
        <taxon>Eukaryota</taxon>
        <taxon>Metazoa</taxon>
        <taxon>Chordata</taxon>
        <taxon>Craniata</taxon>
        <taxon>Vertebrata</taxon>
        <taxon>Euteleostomi</taxon>
        <taxon>Amphibia</taxon>
        <taxon>Batrachia</taxon>
        <taxon>Anura</taxon>
        <taxon>Pipoidea</taxon>
        <taxon>Pipidae</taxon>
        <taxon>Xenopodinae</taxon>
        <taxon>Xenopus</taxon>
        <taxon>Xenopus</taxon>
    </lineage>
</organism>
<gene>
    <name evidence="2" type="ORF">XELAEV_18017845mg</name>
</gene>
<proteinExistence type="predicted"/>
<feature type="region of interest" description="Disordered" evidence="1">
    <location>
        <begin position="34"/>
        <end position="191"/>
    </location>
</feature>
<dbReference type="PANTHER" id="PTHR35558">
    <property type="entry name" value="SGNH_HYDRO DOMAIN-CONTAINING PROTEIN"/>
    <property type="match status" value="1"/>
</dbReference>
<sequence>MGALISPQVHGVVHAVMAQFEAGSEELRLLSQSCLQPSPQRITTGAESPPSEEATSPIPPMLQTRAPARPAPFNRYSTRSYKGPAKKKGTVPAKSSAKKKATQSISSFLHSTAVTAQPPTDWPPMTLSASQGRSAPPAGGVSPSAPSTSRVTGHPPTAWPSMSPPATQGRPAPSTRGGNSPTIQSCNTCQSSQEGVGSSRAVAAAAAAAPVPSPTQPVLALKVQTPLREPASVNLLESSTAQDIVKVFLNDKKSESEEDRHRLVARTFTNWLQAFCIYANILCSKHPQLGAILFKHVDIILEAYKSYGGISWFVYEDKFRQKMAVQRSIPWGTKDVDLWMGMMAPRPVINPLGMQKPGQKYNTCWAYNDSACKWQSNCRFKHECFHCGSNHPAFRCVKKFITTPNKLLSKEAGQVDNSGEAVRYASLSKAVPKPQDGGVN</sequence>
<evidence type="ECO:0000256" key="1">
    <source>
        <dbReference type="SAM" id="MobiDB-lite"/>
    </source>
</evidence>
<accession>A0A974DCD0</accession>
<evidence type="ECO:0000313" key="2">
    <source>
        <dbReference type="EMBL" id="OCT89227.1"/>
    </source>
</evidence>
<dbReference type="Proteomes" id="UP000694892">
    <property type="component" value="Chromosome 3L"/>
</dbReference>
<protein>
    <recommendedName>
        <fullName evidence="4">C3H1-type domain-containing protein</fullName>
    </recommendedName>
</protein>
<reference evidence="3" key="1">
    <citation type="journal article" date="2016" name="Nature">
        <title>Genome evolution in the allotetraploid frog Xenopus laevis.</title>
        <authorList>
            <person name="Session A.M."/>
            <person name="Uno Y."/>
            <person name="Kwon T."/>
            <person name="Chapman J.A."/>
            <person name="Toyoda A."/>
            <person name="Takahashi S."/>
            <person name="Fukui A."/>
            <person name="Hikosaka A."/>
            <person name="Suzuki A."/>
            <person name="Kondo M."/>
            <person name="van Heeringen S.J."/>
            <person name="Quigley I."/>
            <person name="Heinz S."/>
            <person name="Ogino H."/>
            <person name="Ochi H."/>
            <person name="Hellsten U."/>
            <person name="Lyons J.B."/>
            <person name="Simakov O."/>
            <person name="Putnam N."/>
            <person name="Stites J."/>
            <person name="Kuroki Y."/>
            <person name="Tanaka T."/>
            <person name="Michiue T."/>
            <person name="Watanabe M."/>
            <person name="Bogdanovic O."/>
            <person name="Lister R."/>
            <person name="Georgiou G."/>
            <person name="Paranjpe S.S."/>
            <person name="van Kruijsbergen I."/>
            <person name="Shu S."/>
            <person name="Carlson J."/>
            <person name="Kinoshita T."/>
            <person name="Ohta Y."/>
            <person name="Mawaribuchi S."/>
            <person name="Jenkins J."/>
            <person name="Grimwood J."/>
            <person name="Schmutz J."/>
            <person name="Mitros T."/>
            <person name="Mozaffari S.V."/>
            <person name="Suzuki Y."/>
            <person name="Haramoto Y."/>
            <person name="Yamamoto T.S."/>
            <person name="Takagi C."/>
            <person name="Heald R."/>
            <person name="Miller K."/>
            <person name="Haudenschild C."/>
            <person name="Kitzman J."/>
            <person name="Nakayama T."/>
            <person name="Izutsu Y."/>
            <person name="Robert J."/>
            <person name="Fortriede J."/>
            <person name="Burns K."/>
            <person name="Lotay V."/>
            <person name="Karimi K."/>
            <person name="Yasuoka Y."/>
            <person name="Dichmann D.S."/>
            <person name="Flajnik M.F."/>
            <person name="Houston D.W."/>
            <person name="Shendure J."/>
            <person name="DuPasquier L."/>
            <person name="Vize P.D."/>
            <person name="Zorn A.M."/>
            <person name="Ito M."/>
            <person name="Marcotte E.M."/>
            <person name="Wallingford J.B."/>
            <person name="Ito Y."/>
            <person name="Asashima M."/>
            <person name="Ueno N."/>
            <person name="Matsuda Y."/>
            <person name="Veenstra G.J."/>
            <person name="Fujiyama A."/>
            <person name="Harland R.M."/>
            <person name="Taira M."/>
            <person name="Rokhsar D.S."/>
        </authorList>
    </citation>
    <scope>NUCLEOTIDE SEQUENCE [LARGE SCALE GENOMIC DNA]</scope>
    <source>
        <strain evidence="3">J</strain>
    </source>
</reference>
<dbReference type="PANTHER" id="PTHR35558:SF1">
    <property type="entry name" value="ENDONUCLEASE_EXONUCLEASE_PHOSPHATASE DOMAIN-CONTAINING PROTEIN"/>
    <property type="match status" value="1"/>
</dbReference>
<evidence type="ECO:0008006" key="4">
    <source>
        <dbReference type="Google" id="ProtNLM"/>
    </source>
</evidence>
<feature type="compositionally biased region" description="Polar residues" evidence="1">
    <location>
        <begin position="108"/>
        <end position="118"/>
    </location>
</feature>
<name>A0A974DCD0_XENLA</name>
<dbReference type="EMBL" id="CM004470">
    <property type="protein sequence ID" value="OCT89227.1"/>
    <property type="molecule type" value="Genomic_DNA"/>
</dbReference>
<dbReference type="OMA" id="LSTINDC"/>
<feature type="compositionally biased region" description="Low complexity" evidence="1">
    <location>
        <begin position="132"/>
        <end position="147"/>
    </location>
</feature>
<evidence type="ECO:0000313" key="3">
    <source>
        <dbReference type="Proteomes" id="UP000694892"/>
    </source>
</evidence>
<feature type="compositionally biased region" description="Polar residues" evidence="1">
    <location>
        <begin position="34"/>
        <end position="46"/>
    </location>
</feature>